<dbReference type="OrthoDB" id="14210at2759"/>
<proteinExistence type="predicted"/>
<dbReference type="InterPro" id="IPR016055">
    <property type="entry name" value="A-D-PHexomutase_a/b/a-I/II/III"/>
</dbReference>
<name>A0A2A2M532_9BILA</name>
<dbReference type="EMBL" id="LIAE01004975">
    <property type="protein sequence ID" value="PAV93598.1"/>
    <property type="molecule type" value="Genomic_DNA"/>
</dbReference>
<sequence>MVDHTGTIVDGDELLFIIGRDMQERGKLQGGVVGTLMSNLGLELAFKELDIPCSNANGCWVAKIPGMSSAAATPPREMRSSPRCKC</sequence>
<comment type="caution">
    <text evidence="2">The sequence shown here is derived from an EMBL/GenBank/DDBJ whole genome shotgun (WGS) entry which is preliminary data.</text>
</comment>
<dbReference type="SUPFAM" id="SSF53738">
    <property type="entry name" value="Phosphoglucomutase, first 3 domains"/>
    <property type="match status" value="1"/>
</dbReference>
<dbReference type="Proteomes" id="UP000218231">
    <property type="component" value="Unassembled WGS sequence"/>
</dbReference>
<organism evidence="2 3">
    <name type="scientific">Diploscapter pachys</name>
    <dbReference type="NCBI Taxonomy" id="2018661"/>
    <lineage>
        <taxon>Eukaryota</taxon>
        <taxon>Metazoa</taxon>
        <taxon>Ecdysozoa</taxon>
        <taxon>Nematoda</taxon>
        <taxon>Chromadorea</taxon>
        <taxon>Rhabditida</taxon>
        <taxon>Rhabditina</taxon>
        <taxon>Rhabditomorpha</taxon>
        <taxon>Rhabditoidea</taxon>
        <taxon>Rhabditidae</taxon>
        <taxon>Diploscapter</taxon>
    </lineage>
</organism>
<dbReference type="Gene3D" id="3.40.120.10">
    <property type="entry name" value="Alpha-D-Glucose-1,6-Bisphosphate, subunit A, domain 3"/>
    <property type="match status" value="1"/>
</dbReference>
<feature type="domain" description="Alpha-D-phosphohexomutase alpha/beta/alpha" evidence="1">
    <location>
        <begin position="10"/>
        <end position="54"/>
    </location>
</feature>
<dbReference type="GO" id="GO:0005975">
    <property type="term" value="P:carbohydrate metabolic process"/>
    <property type="evidence" value="ECO:0007669"/>
    <property type="project" value="InterPro"/>
</dbReference>
<dbReference type="Pfam" id="PF02880">
    <property type="entry name" value="PGM_PMM_III"/>
    <property type="match status" value="1"/>
</dbReference>
<keyword evidence="3" id="KW-1185">Reference proteome</keyword>
<evidence type="ECO:0000259" key="1">
    <source>
        <dbReference type="Pfam" id="PF02880"/>
    </source>
</evidence>
<gene>
    <name evidence="2" type="ORF">WR25_08546</name>
</gene>
<accession>A0A2A2M532</accession>
<dbReference type="InterPro" id="IPR005846">
    <property type="entry name" value="A-D-PHexomutase_a/b/a-III"/>
</dbReference>
<dbReference type="GO" id="GO:0016868">
    <property type="term" value="F:intramolecular phosphotransferase activity"/>
    <property type="evidence" value="ECO:0007669"/>
    <property type="project" value="InterPro"/>
</dbReference>
<evidence type="ECO:0000313" key="3">
    <source>
        <dbReference type="Proteomes" id="UP000218231"/>
    </source>
</evidence>
<evidence type="ECO:0000313" key="2">
    <source>
        <dbReference type="EMBL" id="PAV93598.1"/>
    </source>
</evidence>
<protein>
    <recommendedName>
        <fullName evidence="1">Alpha-D-phosphohexomutase alpha/beta/alpha domain-containing protein</fullName>
    </recommendedName>
</protein>
<reference evidence="2 3" key="1">
    <citation type="journal article" date="2017" name="Curr. Biol.">
        <title>Genome architecture and evolution of a unichromosomal asexual nematode.</title>
        <authorList>
            <person name="Fradin H."/>
            <person name="Zegar C."/>
            <person name="Gutwein M."/>
            <person name="Lucas J."/>
            <person name="Kovtun M."/>
            <person name="Corcoran D."/>
            <person name="Baugh L.R."/>
            <person name="Kiontke K."/>
            <person name="Gunsalus K."/>
            <person name="Fitch D.H."/>
            <person name="Piano F."/>
        </authorList>
    </citation>
    <scope>NUCLEOTIDE SEQUENCE [LARGE SCALE GENOMIC DNA]</scope>
    <source>
        <strain evidence="2">PF1309</strain>
    </source>
</reference>
<dbReference type="AlphaFoldDB" id="A0A2A2M532"/>